<reference evidence="2" key="1">
    <citation type="journal article" date="2012" name="J. Microbiol. Biotechnol.">
        <title>Ramlibacter ginsenosidimutans sp. nov., with ginsenoside-converting activity.</title>
        <authorList>
            <person name="Wang L."/>
            <person name="An D.S."/>
            <person name="Kim S.G."/>
            <person name="Jin F.X."/>
            <person name="Kim S.C."/>
            <person name="Lee S.T."/>
            <person name="Im W.T."/>
        </authorList>
    </citation>
    <scope>NUCLEOTIDE SEQUENCE</scope>
    <source>
        <strain evidence="2">KACC 17527</strain>
    </source>
</reference>
<dbReference type="InterPro" id="IPR051049">
    <property type="entry name" value="Dienelactone_hydrolase-like"/>
</dbReference>
<accession>A0A934TSW5</accession>
<feature type="domain" description="Dienelactone hydrolase" evidence="1">
    <location>
        <begin position="15"/>
        <end position="240"/>
    </location>
</feature>
<reference evidence="2" key="2">
    <citation type="submission" date="2021-01" db="EMBL/GenBank/DDBJ databases">
        <authorList>
            <person name="Kang M."/>
        </authorList>
    </citation>
    <scope>NUCLEOTIDE SEQUENCE</scope>
    <source>
        <strain evidence="2">KACC 17527</strain>
    </source>
</reference>
<dbReference type="Proteomes" id="UP000630528">
    <property type="component" value="Unassembled WGS sequence"/>
</dbReference>
<evidence type="ECO:0000259" key="1">
    <source>
        <dbReference type="Pfam" id="PF01738"/>
    </source>
</evidence>
<name>A0A934TSW5_9BURK</name>
<dbReference type="AlphaFoldDB" id="A0A934TSW5"/>
<sequence length="249" mass="27528">MVEKHLDIATGEGEMNTFVVHPEEGGPYPVVLFYMDAPGKREELHDMARRLASVGYYVVLPNLYYRLAREFELKERTPEGMKPMFALMDSLSNAGTVRDTQAMLDFVDGQPEADGSRVGAVGYCMSGPFVFAAAAALPSRIACIASIHGARMVTAQDDSPHRLAPRIRCETYVACAETDVWAPPETVATLQAALDGAGTPYRLEWYPGAHHGFVFPRRAGIYDQASAERHWERLFALFRRNIGPDSTVS</sequence>
<dbReference type="GO" id="GO:0016787">
    <property type="term" value="F:hydrolase activity"/>
    <property type="evidence" value="ECO:0007669"/>
    <property type="project" value="UniProtKB-KW"/>
</dbReference>
<dbReference type="InterPro" id="IPR029058">
    <property type="entry name" value="AB_hydrolase_fold"/>
</dbReference>
<dbReference type="PANTHER" id="PTHR46623">
    <property type="entry name" value="CARBOXYMETHYLENEBUTENOLIDASE-RELATED"/>
    <property type="match status" value="1"/>
</dbReference>
<dbReference type="Pfam" id="PF01738">
    <property type="entry name" value="DLH"/>
    <property type="match status" value="1"/>
</dbReference>
<keyword evidence="2" id="KW-0378">Hydrolase</keyword>
<dbReference type="EMBL" id="JAEPWM010000003">
    <property type="protein sequence ID" value="MBK6006391.1"/>
    <property type="molecule type" value="Genomic_DNA"/>
</dbReference>
<dbReference type="RefSeq" id="WP_201169465.1">
    <property type="nucleotide sequence ID" value="NZ_JAEPWM010000003.1"/>
</dbReference>
<protein>
    <submittedName>
        <fullName evidence="2">Dienelactone hydrolase family protein</fullName>
    </submittedName>
</protein>
<keyword evidence="3" id="KW-1185">Reference proteome</keyword>
<dbReference type="Gene3D" id="3.40.50.1820">
    <property type="entry name" value="alpha/beta hydrolase"/>
    <property type="match status" value="1"/>
</dbReference>
<proteinExistence type="predicted"/>
<gene>
    <name evidence="2" type="ORF">JJB11_09835</name>
</gene>
<dbReference type="PANTHER" id="PTHR46623:SF10">
    <property type="entry name" value="CARBOXYMETHYLENEBUTENOLIDASE HOMOLOG"/>
    <property type="match status" value="1"/>
</dbReference>
<evidence type="ECO:0000313" key="3">
    <source>
        <dbReference type="Proteomes" id="UP000630528"/>
    </source>
</evidence>
<evidence type="ECO:0000313" key="2">
    <source>
        <dbReference type="EMBL" id="MBK6006391.1"/>
    </source>
</evidence>
<dbReference type="SUPFAM" id="SSF53474">
    <property type="entry name" value="alpha/beta-Hydrolases"/>
    <property type="match status" value="1"/>
</dbReference>
<comment type="caution">
    <text evidence="2">The sequence shown here is derived from an EMBL/GenBank/DDBJ whole genome shotgun (WGS) entry which is preliminary data.</text>
</comment>
<organism evidence="2 3">
    <name type="scientific">Ramlibacter ginsenosidimutans</name>
    <dbReference type="NCBI Taxonomy" id="502333"/>
    <lineage>
        <taxon>Bacteria</taxon>
        <taxon>Pseudomonadati</taxon>
        <taxon>Pseudomonadota</taxon>
        <taxon>Betaproteobacteria</taxon>
        <taxon>Burkholderiales</taxon>
        <taxon>Comamonadaceae</taxon>
        <taxon>Ramlibacter</taxon>
    </lineage>
</organism>
<dbReference type="InterPro" id="IPR002925">
    <property type="entry name" value="Dienelactn_hydro"/>
</dbReference>